<feature type="region of interest" description="Disordered" evidence="1">
    <location>
        <begin position="209"/>
        <end position="268"/>
    </location>
</feature>
<dbReference type="AlphaFoldDB" id="A0A835B2I9"/>
<proteinExistence type="predicted"/>
<gene>
    <name evidence="2" type="ORF">HU200_043746</name>
</gene>
<sequence>MHWDSRYALYVLRAASPPWMGPYLPPLLTDGVQRHTFHMPCWEMTVTLEDMAMITALPLEGAPHFNVCPADADDEIVERHARLFPVPRRCREHCFLDLDDLSVSLHRRYTAYTNEIDYLTGNQNDWRVTHQDYLHMWDQRQRHNIAEGEDWFAGENQLYLCWFHTVARTRLRTTAMEYNMEDVDTDAEDDYDPERAPLHDHMLNCVTADHVDPVRGPGGSSDSQPTLVHSAPGGSAGKAPASPQASDEDVHGDDSEDSPAPGYADQFIFSQPKDDAPQYTQTQGDLSGAVGVTARTFPAVPIAYRPGYVGSVGQQMSSAHQIRGRHGVE</sequence>
<reference evidence="2" key="1">
    <citation type="submission" date="2020-07" db="EMBL/GenBank/DDBJ databases">
        <title>Genome sequence and genetic diversity analysis of an under-domesticated orphan crop, white fonio (Digitaria exilis).</title>
        <authorList>
            <person name="Bennetzen J.L."/>
            <person name="Chen S."/>
            <person name="Ma X."/>
            <person name="Wang X."/>
            <person name="Yssel A.E.J."/>
            <person name="Chaluvadi S.R."/>
            <person name="Johnson M."/>
            <person name="Gangashetty P."/>
            <person name="Hamidou F."/>
            <person name="Sanogo M.D."/>
            <person name="Zwaenepoel A."/>
            <person name="Wallace J."/>
            <person name="Van De Peer Y."/>
            <person name="Van Deynze A."/>
        </authorList>
    </citation>
    <scope>NUCLEOTIDE SEQUENCE</scope>
    <source>
        <tissue evidence="2">Leaves</tissue>
    </source>
</reference>
<organism evidence="2 3">
    <name type="scientific">Digitaria exilis</name>
    <dbReference type="NCBI Taxonomy" id="1010633"/>
    <lineage>
        <taxon>Eukaryota</taxon>
        <taxon>Viridiplantae</taxon>
        <taxon>Streptophyta</taxon>
        <taxon>Embryophyta</taxon>
        <taxon>Tracheophyta</taxon>
        <taxon>Spermatophyta</taxon>
        <taxon>Magnoliopsida</taxon>
        <taxon>Liliopsida</taxon>
        <taxon>Poales</taxon>
        <taxon>Poaceae</taxon>
        <taxon>PACMAD clade</taxon>
        <taxon>Panicoideae</taxon>
        <taxon>Panicodae</taxon>
        <taxon>Paniceae</taxon>
        <taxon>Anthephorinae</taxon>
        <taxon>Digitaria</taxon>
    </lineage>
</organism>
<evidence type="ECO:0000313" key="3">
    <source>
        <dbReference type="Proteomes" id="UP000636709"/>
    </source>
</evidence>
<evidence type="ECO:0000313" key="2">
    <source>
        <dbReference type="EMBL" id="KAF8685836.1"/>
    </source>
</evidence>
<name>A0A835B2I9_9POAL</name>
<evidence type="ECO:0000256" key="1">
    <source>
        <dbReference type="SAM" id="MobiDB-lite"/>
    </source>
</evidence>
<comment type="caution">
    <text evidence="2">The sequence shown here is derived from an EMBL/GenBank/DDBJ whole genome shotgun (WGS) entry which is preliminary data.</text>
</comment>
<protein>
    <recommendedName>
        <fullName evidence="4">Aminotransferase-like plant mobile domain-containing protein</fullName>
    </recommendedName>
</protein>
<dbReference type="OrthoDB" id="784956at2759"/>
<feature type="compositionally biased region" description="Low complexity" evidence="1">
    <location>
        <begin position="230"/>
        <end position="245"/>
    </location>
</feature>
<dbReference type="Proteomes" id="UP000636709">
    <property type="component" value="Unassembled WGS sequence"/>
</dbReference>
<evidence type="ECO:0008006" key="4">
    <source>
        <dbReference type="Google" id="ProtNLM"/>
    </source>
</evidence>
<keyword evidence="3" id="KW-1185">Reference proteome</keyword>
<dbReference type="EMBL" id="JACEFO010002082">
    <property type="protein sequence ID" value="KAF8685836.1"/>
    <property type="molecule type" value="Genomic_DNA"/>
</dbReference>
<accession>A0A835B2I9</accession>